<evidence type="ECO:0000256" key="1">
    <source>
        <dbReference type="SAM" id="MobiDB-lite"/>
    </source>
</evidence>
<protein>
    <submittedName>
        <fullName evidence="2">Uncharacterized protein</fullName>
    </submittedName>
</protein>
<comment type="caution">
    <text evidence="2">The sequence shown here is derived from an EMBL/GenBank/DDBJ whole genome shotgun (WGS) entry which is preliminary data.</text>
</comment>
<dbReference type="PANTHER" id="PTHR31169:SF15">
    <property type="entry name" value="EXPRESSED PROTEIN"/>
    <property type="match status" value="1"/>
</dbReference>
<dbReference type="AlphaFoldDB" id="A0ABC8RYY4"/>
<accession>A0ABC8RYY4</accession>
<dbReference type="EMBL" id="CAUOFW020001724">
    <property type="protein sequence ID" value="CAK9147943.1"/>
    <property type="molecule type" value="Genomic_DNA"/>
</dbReference>
<dbReference type="InterPro" id="IPR040221">
    <property type="entry name" value="CDCA7/CDA7L"/>
</dbReference>
<name>A0ABC8RYY4_9AQUA</name>
<keyword evidence="3" id="KW-1185">Reference proteome</keyword>
<dbReference type="Proteomes" id="UP001642360">
    <property type="component" value="Unassembled WGS sequence"/>
</dbReference>
<dbReference type="PANTHER" id="PTHR31169">
    <property type="entry name" value="OS05G0300700 PROTEIN"/>
    <property type="match status" value="1"/>
</dbReference>
<proteinExistence type="predicted"/>
<sequence>MGRLKAKRDYEDLRKTRILENQARFASLGLHKTISDLRSLTSSAKSEKTHVRKYCKVDYSCSILRRSNRLKRISADCSTSEPISLRRSNRLKRNYGSSTPSPKAKVGPFGDEGEQKRPTNAALVRIKDWSSWLSPEVLSRRCRSKSRGSVHDPVFGICCHFCRFSTLKTLVQQNLVDNKKFSDD</sequence>
<reference evidence="2 3" key="1">
    <citation type="submission" date="2024-02" db="EMBL/GenBank/DDBJ databases">
        <authorList>
            <person name="Vignale AGUSTIN F."/>
            <person name="Sosa J E."/>
            <person name="Modenutti C."/>
        </authorList>
    </citation>
    <scope>NUCLEOTIDE SEQUENCE [LARGE SCALE GENOMIC DNA]</scope>
</reference>
<gene>
    <name evidence="2" type="ORF">ILEXP_LOCUS15876</name>
</gene>
<feature type="region of interest" description="Disordered" evidence="1">
    <location>
        <begin position="92"/>
        <end position="115"/>
    </location>
</feature>
<evidence type="ECO:0000313" key="3">
    <source>
        <dbReference type="Proteomes" id="UP001642360"/>
    </source>
</evidence>
<organism evidence="2 3">
    <name type="scientific">Ilex paraguariensis</name>
    <name type="common">yerba mate</name>
    <dbReference type="NCBI Taxonomy" id="185542"/>
    <lineage>
        <taxon>Eukaryota</taxon>
        <taxon>Viridiplantae</taxon>
        <taxon>Streptophyta</taxon>
        <taxon>Embryophyta</taxon>
        <taxon>Tracheophyta</taxon>
        <taxon>Spermatophyta</taxon>
        <taxon>Magnoliopsida</taxon>
        <taxon>eudicotyledons</taxon>
        <taxon>Gunneridae</taxon>
        <taxon>Pentapetalae</taxon>
        <taxon>asterids</taxon>
        <taxon>campanulids</taxon>
        <taxon>Aquifoliales</taxon>
        <taxon>Aquifoliaceae</taxon>
        <taxon>Ilex</taxon>
    </lineage>
</organism>
<evidence type="ECO:0000313" key="2">
    <source>
        <dbReference type="EMBL" id="CAK9147943.1"/>
    </source>
</evidence>